<keyword evidence="16" id="KW-1185">Reference proteome</keyword>
<evidence type="ECO:0000256" key="12">
    <source>
        <dbReference type="ARBA" id="ARBA00025340"/>
    </source>
</evidence>
<evidence type="ECO:0000256" key="6">
    <source>
        <dbReference type="ARBA" id="ARBA00022927"/>
    </source>
</evidence>
<evidence type="ECO:0000313" key="15">
    <source>
        <dbReference type="EMBL" id="EFJ22679.1"/>
    </source>
</evidence>
<dbReference type="KEGG" id="smo:SELMODRAFT_267974"/>
<keyword evidence="9" id="KW-0811">Translocation</keyword>
<evidence type="ECO:0000256" key="2">
    <source>
        <dbReference type="ARBA" id="ARBA00022448"/>
    </source>
</evidence>
<evidence type="ECO:0000256" key="9">
    <source>
        <dbReference type="ARBA" id="ARBA00023010"/>
    </source>
</evidence>
<dbReference type="OrthoDB" id="1923722at2759"/>
<reference evidence="15 16" key="1">
    <citation type="journal article" date="2011" name="Science">
        <title>The Selaginella genome identifies genetic changes associated with the evolution of vascular plants.</title>
        <authorList>
            <person name="Banks J.A."/>
            <person name="Nishiyama T."/>
            <person name="Hasebe M."/>
            <person name="Bowman J.L."/>
            <person name="Gribskov M."/>
            <person name="dePamphilis C."/>
            <person name="Albert V.A."/>
            <person name="Aono N."/>
            <person name="Aoyama T."/>
            <person name="Ambrose B.A."/>
            <person name="Ashton N.W."/>
            <person name="Axtell M.J."/>
            <person name="Barker E."/>
            <person name="Barker M.S."/>
            <person name="Bennetzen J.L."/>
            <person name="Bonawitz N.D."/>
            <person name="Chapple C."/>
            <person name="Cheng C."/>
            <person name="Correa L.G."/>
            <person name="Dacre M."/>
            <person name="DeBarry J."/>
            <person name="Dreyer I."/>
            <person name="Elias M."/>
            <person name="Engstrom E.M."/>
            <person name="Estelle M."/>
            <person name="Feng L."/>
            <person name="Finet C."/>
            <person name="Floyd S.K."/>
            <person name="Frommer W.B."/>
            <person name="Fujita T."/>
            <person name="Gramzow L."/>
            <person name="Gutensohn M."/>
            <person name="Harholt J."/>
            <person name="Hattori M."/>
            <person name="Heyl A."/>
            <person name="Hirai T."/>
            <person name="Hiwatashi Y."/>
            <person name="Ishikawa M."/>
            <person name="Iwata M."/>
            <person name="Karol K.G."/>
            <person name="Koehler B."/>
            <person name="Kolukisaoglu U."/>
            <person name="Kubo M."/>
            <person name="Kurata T."/>
            <person name="Lalonde S."/>
            <person name="Li K."/>
            <person name="Li Y."/>
            <person name="Litt A."/>
            <person name="Lyons E."/>
            <person name="Manning G."/>
            <person name="Maruyama T."/>
            <person name="Michael T.P."/>
            <person name="Mikami K."/>
            <person name="Miyazaki S."/>
            <person name="Morinaga S."/>
            <person name="Murata T."/>
            <person name="Mueller-Roeber B."/>
            <person name="Nelson D.R."/>
            <person name="Obara M."/>
            <person name="Oguri Y."/>
            <person name="Olmstead R.G."/>
            <person name="Onodera N."/>
            <person name="Petersen B.L."/>
            <person name="Pils B."/>
            <person name="Prigge M."/>
            <person name="Rensing S.A."/>
            <person name="Riano-Pachon D.M."/>
            <person name="Roberts A.W."/>
            <person name="Sato Y."/>
            <person name="Scheller H.V."/>
            <person name="Schulz B."/>
            <person name="Schulz C."/>
            <person name="Shakirov E.V."/>
            <person name="Shibagaki N."/>
            <person name="Shinohara N."/>
            <person name="Shippen D.E."/>
            <person name="Soerensen I."/>
            <person name="Sotooka R."/>
            <person name="Sugimoto N."/>
            <person name="Sugita M."/>
            <person name="Sumikawa N."/>
            <person name="Tanurdzic M."/>
            <person name="Theissen G."/>
            <person name="Ulvskov P."/>
            <person name="Wakazuki S."/>
            <person name="Weng J.K."/>
            <person name="Willats W.W."/>
            <person name="Wipf D."/>
            <person name="Wolf P.G."/>
            <person name="Yang L."/>
            <person name="Zimmer A.D."/>
            <person name="Zhu Q."/>
            <person name="Mitros T."/>
            <person name="Hellsten U."/>
            <person name="Loque D."/>
            <person name="Otillar R."/>
            <person name="Salamov A."/>
            <person name="Schmutz J."/>
            <person name="Shapiro H."/>
            <person name="Lindquist E."/>
            <person name="Lucas S."/>
            <person name="Rokhsar D."/>
            <person name="Grigoriev I.V."/>
        </authorList>
    </citation>
    <scope>NUCLEOTIDE SEQUENCE [LARGE SCALE GENOMIC DNA]</scope>
</reference>
<keyword evidence="5 14" id="KW-0812">Transmembrane</keyword>
<dbReference type="InterPro" id="IPR006312">
    <property type="entry name" value="TatA/E"/>
</dbReference>
<proteinExistence type="inferred from homology"/>
<dbReference type="STRING" id="88036.D8RZ40"/>
<dbReference type="eggNOG" id="ENOG502S7UG">
    <property type="taxonomic scope" value="Eukaryota"/>
</dbReference>
<evidence type="ECO:0000256" key="13">
    <source>
        <dbReference type="SAM" id="MobiDB-lite"/>
    </source>
</evidence>
<evidence type="ECO:0000313" key="16">
    <source>
        <dbReference type="Proteomes" id="UP000001514"/>
    </source>
</evidence>
<dbReference type="NCBIfam" id="NF011429">
    <property type="entry name" value="PRK14857.1"/>
    <property type="match status" value="1"/>
</dbReference>
<dbReference type="GO" id="GO:0009977">
    <property type="term" value="F:proton motive force dependent protein transmembrane transporter activity"/>
    <property type="evidence" value="ECO:0000318"/>
    <property type="project" value="GO_Central"/>
</dbReference>
<dbReference type="GO" id="GO:0009535">
    <property type="term" value="C:chloroplast thylakoid membrane"/>
    <property type="evidence" value="ECO:0000318"/>
    <property type="project" value="GO_Central"/>
</dbReference>
<feature type="region of interest" description="Disordered" evidence="13">
    <location>
        <begin position="123"/>
        <end position="156"/>
    </location>
</feature>
<dbReference type="GO" id="GO:0045038">
    <property type="term" value="P:protein import into chloroplast thylakoid membrane"/>
    <property type="evidence" value="ECO:0000318"/>
    <property type="project" value="GO_Central"/>
</dbReference>
<evidence type="ECO:0000256" key="5">
    <source>
        <dbReference type="ARBA" id="ARBA00022692"/>
    </source>
</evidence>
<comment type="subcellular location">
    <subcellularLocation>
        <location evidence="1">Plastid</location>
        <location evidence="1">Chloroplast thylakoid membrane</location>
        <topology evidence="1">Single-pass membrane protein</topology>
    </subcellularLocation>
</comment>
<gene>
    <name evidence="15" type="ORF">SELMODRAFT_267974</name>
</gene>
<evidence type="ECO:0000256" key="3">
    <source>
        <dbReference type="ARBA" id="ARBA00022528"/>
    </source>
</evidence>
<evidence type="ECO:0000256" key="8">
    <source>
        <dbReference type="ARBA" id="ARBA00022989"/>
    </source>
</evidence>
<comment type="function">
    <text evidence="12">Part of the twin-arginine translocation (Tat) system that transports large folded proteins containing a characteristic twin-arginine motif in their signal peptide across the thylakoid membrane. Involved in delta pH-dependent protein transport required for chloroplast development, especially thylakoid membrane formation. TATC and TATB mediate precursor recognition, whereas TATA facilitates translocation.</text>
</comment>
<keyword evidence="2" id="KW-0813">Transport</keyword>
<name>D8RZ40_SELML</name>
<dbReference type="AlphaFoldDB" id="D8RZ40"/>
<dbReference type="HAMAP" id="MF_00236">
    <property type="entry name" value="TatA_E"/>
    <property type="match status" value="1"/>
</dbReference>
<evidence type="ECO:0000256" key="7">
    <source>
        <dbReference type="ARBA" id="ARBA00022946"/>
    </source>
</evidence>
<sequence length="156" mass="16281">MAMAVLPIQARPAAAIARSTPLPSAARCNAAASAFVPGASLTSREVFGDGVLRLRARSGNSMLATRRTARVMALFGLGVPELVVIAGVAALVFGPKKLPEIGKSLGKTVKSFQQAADEFQTELTAKKSAEEEEKVPGSSEETEAVKKTTAKENVEV</sequence>
<dbReference type="Pfam" id="PF02416">
    <property type="entry name" value="TatA_B_E"/>
    <property type="match status" value="1"/>
</dbReference>
<accession>D8RZ40</accession>
<dbReference type="Gene3D" id="1.20.5.3310">
    <property type="match status" value="1"/>
</dbReference>
<dbReference type="NCBIfam" id="TIGR01411">
    <property type="entry name" value="tatAE"/>
    <property type="match status" value="1"/>
</dbReference>
<dbReference type="PANTHER" id="PTHR33162">
    <property type="entry name" value="SEC-INDEPENDENT PROTEIN TRANSLOCASE PROTEIN TATA, CHLOROPLASTIC"/>
    <property type="match status" value="1"/>
</dbReference>
<feature type="transmembrane region" description="Helical" evidence="14">
    <location>
        <begin position="71"/>
        <end position="93"/>
    </location>
</feature>
<keyword evidence="10" id="KW-0793">Thylakoid</keyword>
<dbReference type="EMBL" id="GL377595">
    <property type="protein sequence ID" value="EFJ22679.1"/>
    <property type="molecule type" value="Genomic_DNA"/>
</dbReference>
<protein>
    <submittedName>
        <fullName evidence="15">Uncharacterized protein</fullName>
    </submittedName>
</protein>
<feature type="compositionally biased region" description="Basic and acidic residues" evidence="13">
    <location>
        <begin position="143"/>
        <end position="156"/>
    </location>
</feature>
<organism evidence="16">
    <name type="scientific">Selaginella moellendorffii</name>
    <name type="common">Spikemoss</name>
    <dbReference type="NCBI Taxonomy" id="88036"/>
    <lineage>
        <taxon>Eukaryota</taxon>
        <taxon>Viridiplantae</taxon>
        <taxon>Streptophyta</taxon>
        <taxon>Embryophyta</taxon>
        <taxon>Tracheophyta</taxon>
        <taxon>Lycopodiopsida</taxon>
        <taxon>Selaginellales</taxon>
        <taxon>Selaginellaceae</taxon>
        <taxon>Selaginella</taxon>
    </lineage>
</organism>
<evidence type="ECO:0000256" key="14">
    <source>
        <dbReference type="SAM" id="Phobius"/>
    </source>
</evidence>
<dbReference type="FunCoup" id="D8RZ40">
    <property type="interactions" value="1306"/>
</dbReference>
<dbReference type="GO" id="GO:0043953">
    <property type="term" value="P:protein transport by the Tat complex"/>
    <property type="evidence" value="ECO:0000318"/>
    <property type="project" value="GO_Central"/>
</dbReference>
<evidence type="ECO:0000256" key="11">
    <source>
        <dbReference type="ARBA" id="ARBA00023136"/>
    </source>
</evidence>
<dbReference type="GO" id="GO:0065002">
    <property type="term" value="P:intracellular protein transmembrane transport"/>
    <property type="evidence" value="ECO:0000318"/>
    <property type="project" value="GO_Central"/>
</dbReference>
<dbReference type="FunFam" id="1.20.5.3310:FF:000003">
    <property type="entry name" value="Sec-independent protein translocase protein TATB, chloroplastic"/>
    <property type="match status" value="1"/>
</dbReference>
<keyword evidence="7" id="KW-0809">Transit peptide</keyword>
<dbReference type="NCBIfam" id="NF011430">
    <property type="entry name" value="PRK14861.1"/>
    <property type="match status" value="1"/>
</dbReference>
<keyword evidence="11 14" id="KW-0472">Membrane</keyword>
<keyword evidence="3" id="KW-0150">Chloroplast</keyword>
<evidence type="ECO:0000256" key="4">
    <source>
        <dbReference type="ARBA" id="ARBA00022640"/>
    </source>
</evidence>
<dbReference type="InterPro" id="IPR003369">
    <property type="entry name" value="TatA/B/E"/>
</dbReference>
<dbReference type="Gramene" id="EFJ22679">
    <property type="protein sequence ID" value="EFJ22679"/>
    <property type="gene ID" value="SELMODRAFT_267974"/>
</dbReference>
<evidence type="ECO:0000256" key="1">
    <source>
        <dbReference type="ARBA" id="ARBA00004581"/>
    </source>
</evidence>
<dbReference type="InParanoid" id="D8RZ40"/>
<dbReference type="Proteomes" id="UP000001514">
    <property type="component" value="Unassembled WGS sequence"/>
</dbReference>
<keyword evidence="8 14" id="KW-1133">Transmembrane helix</keyword>
<keyword evidence="6" id="KW-0653">Protein transport</keyword>
<dbReference type="PRINTS" id="PR01506">
    <property type="entry name" value="TATBPROTEIN"/>
</dbReference>
<keyword evidence="4" id="KW-0934">Plastid</keyword>
<dbReference type="PANTHER" id="PTHR33162:SF1">
    <property type="entry name" value="SEC-INDEPENDENT PROTEIN TRANSLOCASE PROTEIN TATA, CHLOROPLASTIC"/>
    <property type="match status" value="1"/>
</dbReference>
<dbReference type="HOGENOM" id="CLU_135887_1_0_1"/>
<evidence type="ECO:0000256" key="10">
    <source>
        <dbReference type="ARBA" id="ARBA00023078"/>
    </source>
</evidence>